<organism evidence="11 12">
    <name type="scientific">Hasllibacter halocynthiae</name>
    <dbReference type="NCBI Taxonomy" id="595589"/>
    <lineage>
        <taxon>Bacteria</taxon>
        <taxon>Pseudomonadati</taxon>
        <taxon>Pseudomonadota</taxon>
        <taxon>Alphaproteobacteria</taxon>
        <taxon>Rhodobacterales</taxon>
        <taxon>Roseobacteraceae</taxon>
        <taxon>Hasllibacter</taxon>
    </lineage>
</organism>
<evidence type="ECO:0000256" key="5">
    <source>
        <dbReference type="ARBA" id="ARBA00022631"/>
    </source>
</evidence>
<dbReference type="Gene3D" id="2.60.40.180">
    <property type="entry name" value="Transthyretin/hydroxyisourate hydrolase domain"/>
    <property type="match status" value="1"/>
</dbReference>
<comment type="function">
    <text evidence="2">Catalyzes the hydrolysis of 5-hydroxyisourate (HIU) to 2-oxo-4-hydroxy-4-carboxy-5-ureidoimidazoline (OHCU).</text>
</comment>
<dbReference type="InterPro" id="IPR014306">
    <property type="entry name" value="Hydroxyisourate_hydrolase"/>
</dbReference>
<evidence type="ECO:0000256" key="2">
    <source>
        <dbReference type="ARBA" id="ARBA00002704"/>
    </source>
</evidence>
<evidence type="ECO:0000256" key="1">
    <source>
        <dbReference type="ARBA" id="ARBA00001043"/>
    </source>
</evidence>
<evidence type="ECO:0000256" key="8">
    <source>
        <dbReference type="RuleBase" id="RU361270"/>
    </source>
</evidence>
<dbReference type="InterPro" id="IPR023416">
    <property type="entry name" value="Transthyretin/HIU_hydrolase_d"/>
</dbReference>
<dbReference type="PANTHER" id="PTHR10395">
    <property type="entry name" value="URICASE AND TRANSTHYRETIN-RELATED"/>
    <property type="match status" value="1"/>
</dbReference>
<comment type="catalytic activity">
    <reaction evidence="1 8">
        <text>5-hydroxyisourate + H2O = 5-hydroxy-2-oxo-4-ureido-2,5-dihydro-1H-imidazole-5-carboxylate + H(+)</text>
        <dbReference type="Rhea" id="RHEA:23736"/>
        <dbReference type="ChEBI" id="CHEBI:15377"/>
        <dbReference type="ChEBI" id="CHEBI:15378"/>
        <dbReference type="ChEBI" id="CHEBI:18072"/>
        <dbReference type="ChEBI" id="CHEBI:58639"/>
        <dbReference type="EC" id="3.5.2.17"/>
    </reaction>
</comment>
<evidence type="ECO:0000256" key="3">
    <source>
        <dbReference type="ARBA" id="ARBA00009850"/>
    </source>
</evidence>
<keyword evidence="12" id="KW-1185">Reference proteome</keyword>
<evidence type="ECO:0000313" key="11">
    <source>
        <dbReference type="EMBL" id="PRY95765.1"/>
    </source>
</evidence>
<dbReference type="EMBL" id="PVTT01000001">
    <property type="protein sequence ID" value="PRY95765.1"/>
    <property type="molecule type" value="Genomic_DNA"/>
</dbReference>
<evidence type="ECO:0000259" key="10">
    <source>
        <dbReference type="Pfam" id="PF00576"/>
    </source>
</evidence>
<dbReference type="InterPro" id="IPR036817">
    <property type="entry name" value="Transthyretin/HIU_hydrolase_sf"/>
</dbReference>
<dbReference type="Pfam" id="PF00576">
    <property type="entry name" value="Transthyretin"/>
    <property type="match status" value="1"/>
</dbReference>
<comment type="similarity">
    <text evidence="3 8">Belongs to the transthyretin family. 5-hydroxyisourate hydrolase subfamily.</text>
</comment>
<reference evidence="11 12" key="1">
    <citation type="submission" date="2018-03" db="EMBL/GenBank/DDBJ databases">
        <title>Genomic Encyclopedia of Archaeal and Bacterial Type Strains, Phase II (KMG-II): from individual species to whole genera.</title>
        <authorList>
            <person name="Goeker M."/>
        </authorList>
    </citation>
    <scope>NUCLEOTIDE SEQUENCE [LARGE SCALE GENOMIC DNA]</scope>
    <source>
        <strain evidence="11 12">DSM 29318</strain>
    </source>
</reference>
<dbReference type="InterPro" id="IPR000895">
    <property type="entry name" value="Transthyretin/HIU_hydrolase"/>
</dbReference>
<dbReference type="OrthoDB" id="9792386at2"/>
<dbReference type="Proteomes" id="UP000238801">
    <property type="component" value="Unassembled WGS sequence"/>
</dbReference>
<keyword evidence="6 8" id="KW-0378">Hydrolase</keyword>
<feature type="domain" description="Transthyretin/hydroxyisourate hydrolase" evidence="10">
    <location>
        <begin position="25"/>
        <end position="132"/>
    </location>
</feature>
<proteinExistence type="inferred from homology"/>
<protein>
    <recommendedName>
        <fullName evidence="8">5-hydroxyisourate hydrolase</fullName>
        <shortName evidence="8">HIU hydrolase</shortName>
        <shortName evidence="8">HIUHase</shortName>
        <ecNumber evidence="8">3.5.2.17</ecNumber>
    </recommendedName>
</protein>
<feature type="chain" id="PRO_5015473771" description="5-hydroxyisourate hydrolase" evidence="9">
    <location>
        <begin position="23"/>
        <end position="133"/>
    </location>
</feature>
<accession>A0A2T0XA05</accession>
<feature type="binding site" evidence="7">
    <location>
        <position position="130"/>
    </location>
    <ligand>
        <name>substrate</name>
    </ligand>
</feature>
<comment type="caution">
    <text evidence="11">The sequence shown here is derived from an EMBL/GenBank/DDBJ whole genome shotgun (WGS) entry which is preliminary data.</text>
</comment>
<name>A0A2T0XA05_9RHOB</name>
<dbReference type="PANTHER" id="PTHR10395:SF7">
    <property type="entry name" value="5-HYDROXYISOURATE HYDROLASE"/>
    <property type="match status" value="1"/>
</dbReference>
<dbReference type="NCBIfam" id="TIGR02962">
    <property type="entry name" value="hdxy_isourate"/>
    <property type="match status" value="1"/>
</dbReference>
<keyword evidence="9" id="KW-0732">Signal</keyword>
<feature type="signal peptide" evidence="9">
    <location>
        <begin position="1"/>
        <end position="22"/>
    </location>
</feature>
<evidence type="ECO:0000256" key="6">
    <source>
        <dbReference type="ARBA" id="ARBA00022801"/>
    </source>
</evidence>
<feature type="binding site" evidence="7">
    <location>
        <position position="28"/>
    </location>
    <ligand>
        <name>substrate</name>
    </ligand>
</feature>
<comment type="subunit">
    <text evidence="4 8">Homotetramer.</text>
</comment>
<dbReference type="RefSeq" id="WP_106160107.1">
    <property type="nucleotide sequence ID" value="NZ_PVTT01000001.1"/>
</dbReference>
<dbReference type="GO" id="GO:0033971">
    <property type="term" value="F:hydroxyisourate hydrolase activity"/>
    <property type="evidence" value="ECO:0007669"/>
    <property type="project" value="UniProtKB-EC"/>
</dbReference>
<sequence>MTRITTLLSGAALAALPFAAIAEGISTHVLDVTNGVGAGGVPVTLEMEGPDGWTEVASATTEDNGRANGLVEGEADEGLYRLTFDMTGYDGFSDVDPLFFPEISVSFRVDDGSQHYHVPIVVSPYNYSTYRGN</sequence>
<keyword evidence="5 8" id="KW-0659">Purine metabolism</keyword>
<dbReference type="AlphaFoldDB" id="A0A2T0XA05"/>
<dbReference type="EC" id="3.5.2.17" evidence="8"/>
<evidence type="ECO:0000256" key="4">
    <source>
        <dbReference type="ARBA" id="ARBA00011881"/>
    </source>
</evidence>
<dbReference type="PRINTS" id="PR00189">
    <property type="entry name" value="TRNSTHYRETIN"/>
</dbReference>
<feature type="binding site" evidence="7">
    <location>
        <position position="66"/>
    </location>
    <ligand>
        <name>substrate</name>
    </ligand>
</feature>
<evidence type="ECO:0000256" key="7">
    <source>
        <dbReference type="PIRSR" id="PIRSR600895-51"/>
    </source>
</evidence>
<evidence type="ECO:0000313" key="12">
    <source>
        <dbReference type="Proteomes" id="UP000238801"/>
    </source>
</evidence>
<dbReference type="GO" id="GO:0006144">
    <property type="term" value="P:purine nucleobase metabolic process"/>
    <property type="evidence" value="ECO:0007669"/>
    <property type="project" value="UniProtKB-KW"/>
</dbReference>
<evidence type="ECO:0000256" key="9">
    <source>
        <dbReference type="SAM" id="SignalP"/>
    </source>
</evidence>
<dbReference type="SUPFAM" id="SSF49472">
    <property type="entry name" value="Transthyretin (synonym: prealbumin)"/>
    <property type="match status" value="1"/>
</dbReference>
<gene>
    <name evidence="11" type="ORF">BCF33_1393</name>
</gene>